<organism evidence="7 8">
    <name type="scientific">Pestalotiopsis fici (strain W106-1 / CGMCC3.15140)</name>
    <dbReference type="NCBI Taxonomy" id="1229662"/>
    <lineage>
        <taxon>Eukaryota</taxon>
        <taxon>Fungi</taxon>
        <taxon>Dikarya</taxon>
        <taxon>Ascomycota</taxon>
        <taxon>Pezizomycotina</taxon>
        <taxon>Sordariomycetes</taxon>
        <taxon>Xylariomycetidae</taxon>
        <taxon>Amphisphaeriales</taxon>
        <taxon>Sporocadaceae</taxon>
        <taxon>Pestalotiopsis</taxon>
    </lineage>
</organism>
<dbReference type="OMA" id="DERRYWD"/>
<dbReference type="RefSeq" id="XP_007841815.1">
    <property type="nucleotide sequence ID" value="XM_007843624.1"/>
</dbReference>
<evidence type="ECO:0000256" key="5">
    <source>
        <dbReference type="ARBA" id="ARBA00023242"/>
    </source>
</evidence>
<dbReference type="InParanoid" id="W3WHR8"/>
<evidence type="ECO:0000313" key="8">
    <source>
        <dbReference type="Proteomes" id="UP000030651"/>
    </source>
</evidence>
<protein>
    <submittedName>
        <fullName evidence="7">Uncharacterized protein</fullName>
    </submittedName>
</protein>
<dbReference type="eggNOG" id="KOG2521">
    <property type="taxonomic scope" value="Eukaryota"/>
</dbReference>
<keyword evidence="8" id="KW-1185">Reference proteome</keyword>
<accession>W3WHR8</accession>
<name>W3WHR8_PESFW</name>
<evidence type="ECO:0000313" key="7">
    <source>
        <dbReference type="EMBL" id="ETS73438.1"/>
    </source>
</evidence>
<dbReference type="PANTHER" id="PTHR12265:SF30">
    <property type="entry name" value="TRANSMEMBRANE PROTEIN 53"/>
    <property type="match status" value="1"/>
</dbReference>
<sequence length="333" mass="35644">MASAARSNPSNATGMGEPLDLGNNIFLYRPASASVSPLNDREEDITPAPTLVIICTWLGGASTPRVHKYVAGYRARYPQTYILLLRTVFADLAFRSFTALRARLRPARAAIVDILQKTAASSSGRDVLLHVFSHGGCNTALQLMASDPDDDEDDSDATTGAIALVRARLGLVVFDSCPGDASFAHAYQAALISLPANRPLVRALGAPLVGGTVAVIHALQSAGAMRSVHDLRRDLLNPAAFGPAPARLYLYSRGDAVVAAADVLAHADETRRGLGCRVGIVGFEKAEHCALILEDKEKYWKAVQEAWEAWEESEMIQHVGKDVGESGELKAML</sequence>
<keyword evidence="5" id="KW-0539">Nucleus</keyword>
<dbReference type="KEGG" id="pfy:PFICI_15043"/>
<gene>
    <name evidence="7" type="ORF">PFICI_15043</name>
</gene>
<evidence type="ECO:0000256" key="6">
    <source>
        <dbReference type="ARBA" id="ARBA00037847"/>
    </source>
</evidence>
<evidence type="ECO:0000256" key="4">
    <source>
        <dbReference type="ARBA" id="ARBA00023136"/>
    </source>
</evidence>
<dbReference type="Pfam" id="PF05705">
    <property type="entry name" value="DUF829"/>
    <property type="match status" value="1"/>
</dbReference>
<dbReference type="InterPro" id="IPR008547">
    <property type="entry name" value="DUF829_TMEM53"/>
</dbReference>
<reference evidence="8" key="1">
    <citation type="journal article" date="2015" name="BMC Genomics">
        <title>Genomic and transcriptomic analysis of the endophytic fungus Pestalotiopsis fici reveals its lifestyle and high potential for synthesis of natural products.</title>
        <authorList>
            <person name="Wang X."/>
            <person name="Zhang X."/>
            <person name="Liu L."/>
            <person name="Xiang M."/>
            <person name="Wang W."/>
            <person name="Sun X."/>
            <person name="Che Y."/>
            <person name="Guo L."/>
            <person name="Liu G."/>
            <person name="Guo L."/>
            <person name="Wang C."/>
            <person name="Yin W.B."/>
            <person name="Stadler M."/>
            <person name="Zhang X."/>
            <person name="Liu X."/>
        </authorList>
    </citation>
    <scope>NUCLEOTIDE SEQUENCE [LARGE SCALE GENOMIC DNA]</scope>
    <source>
        <strain evidence="8">W106-1 / CGMCC3.15140</strain>
    </source>
</reference>
<dbReference type="Proteomes" id="UP000030651">
    <property type="component" value="Unassembled WGS sequence"/>
</dbReference>
<evidence type="ECO:0000256" key="2">
    <source>
        <dbReference type="ARBA" id="ARBA00022692"/>
    </source>
</evidence>
<dbReference type="OrthoDB" id="77878at2759"/>
<keyword evidence="3" id="KW-1133">Transmembrane helix</keyword>
<keyword evidence="2" id="KW-0812">Transmembrane</keyword>
<dbReference type="EMBL" id="KI912122">
    <property type="protein sequence ID" value="ETS73438.1"/>
    <property type="molecule type" value="Genomic_DNA"/>
</dbReference>
<dbReference type="GO" id="GO:0031965">
    <property type="term" value="C:nuclear membrane"/>
    <property type="evidence" value="ECO:0007669"/>
    <property type="project" value="UniProtKB-SubCell"/>
</dbReference>
<comment type="subcellular location">
    <subcellularLocation>
        <location evidence="6">Endomembrane system</location>
        <topology evidence="6">Single-pass membrane protein</topology>
    </subcellularLocation>
    <subcellularLocation>
        <location evidence="1">Nucleus membrane</location>
    </subcellularLocation>
</comment>
<keyword evidence="4" id="KW-0472">Membrane</keyword>
<dbReference type="GeneID" id="19280056"/>
<proteinExistence type="predicted"/>
<evidence type="ECO:0000256" key="3">
    <source>
        <dbReference type="ARBA" id="ARBA00022989"/>
    </source>
</evidence>
<dbReference type="AlphaFoldDB" id="W3WHR8"/>
<dbReference type="HOGENOM" id="CLU_036503_0_0_1"/>
<dbReference type="PANTHER" id="PTHR12265">
    <property type="entry name" value="TRANSMEMBRANE PROTEIN 53"/>
    <property type="match status" value="1"/>
</dbReference>
<evidence type="ECO:0000256" key="1">
    <source>
        <dbReference type="ARBA" id="ARBA00004126"/>
    </source>
</evidence>